<feature type="region of interest" description="Disordered" evidence="1">
    <location>
        <begin position="53"/>
        <end position="72"/>
    </location>
</feature>
<organism evidence="2 3">
    <name type="scientific">Quillaja saponaria</name>
    <name type="common">Soap bark tree</name>
    <dbReference type="NCBI Taxonomy" id="32244"/>
    <lineage>
        <taxon>Eukaryota</taxon>
        <taxon>Viridiplantae</taxon>
        <taxon>Streptophyta</taxon>
        <taxon>Embryophyta</taxon>
        <taxon>Tracheophyta</taxon>
        <taxon>Spermatophyta</taxon>
        <taxon>Magnoliopsida</taxon>
        <taxon>eudicotyledons</taxon>
        <taxon>Gunneridae</taxon>
        <taxon>Pentapetalae</taxon>
        <taxon>rosids</taxon>
        <taxon>fabids</taxon>
        <taxon>Fabales</taxon>
        <taxon>Quillajaceae</taxon>
        <taxon>Quillaja</taxon>
    </lineage>
</organism>
<keyword evidence="3" id="KW-1185">Reference proteome</keyword>
<dbReference type="Proteomes" id="UP001163823">
    <property type="component" value="Chromosome 2"/>
</dbReference>
<dbReference type="InterPro" id="IPR039300">
    <property type="entry name" value="JASON"/>
</dbReference>
<feature type="region of interest" description="Disordered" evidence="1">
    <location>
        <begin position="155"/>
        <end position="183"/>
    </location>
</feature>
<evidence type="ECO:0000256" key="1">
    <source>
        <dbReference type="SAM" id="MobiDB-lite"/>
    </source>
</evidence>
<dbReference type="EMBL" id="JARAOO010000002">
    <property type="protein sequence ID" value="KAJ7979812.1"/>
    <property type="molecule type" value="Genomic_DNA"/>
</dbReference>
<sequence>MGCFLGCFGFSNKRKRRKPVYKVLAAARDQRHGTYEALNSSVTINLDIKDIPIVPHSDSGDEHKKQTRTKSRKKVRFNLNVQTYEPISTDYQILENNEDEDERKETGETENESLASSCSKAEVRTYPSNFRYQNIRDSYDEEDELAFEEYDLDLDNDEYYDDGDDDDGDCSDSGVGENDSDYEVYGPKASEGEILEQKSPGSKLSDLRIQYVHSVLRPVENLTQWKAIKARVAASKHKRKEDVPLEQRICMPLNPQPTSFQAPFRLKSSVIQSKPLVPEIAVDTSLSNWLLWPSSSRSQIEAHC</sequence>
<dbReference type="AlphaFoldDB" id="A0AAD7QE24"/>
<comment type="caution">
    <text evidence="2">The sequence shown here is derived from an EMBL/GenBank/DDBJ whole genome shotgun (WGS) entry which is preliminary data.</text>
</comment>
<dbReference type="KEGG" id="qsa:O6P43_003169"/>
<feature type="compositionally biased region" description="Acidic residues" evidence="1">
    <location>
        <begin position="155"/>
        <end position="170"/>
    </location>
</feature>
<evidence type="ECO:0000313" key="3">
    <source>
        <dbReference type="Proteomes" id="UP001163823"/>
    </source>
</evidence>
<name>A0AAD7QE24_QUISA</name>
<proteinExistence type="predicted"/>
<dbReference type="PANTHER" id="PTHR33318">
    <property type="entry name" value="ASPARTYL/GLUTAMYL-TRNA(ASN/GLN) AMIDOTRANSFERASE SUBUNIT"/>
    <property type="match status" value="1"/>
</dbReference>
<protein>
    <submittedName>
        <fullName evidence="2">Uncharacterized protein</fullName>
    </submittedName>
</protein>
<accession>A0AAD7QE24</accession>
<dbReference type="PANTHER" id="PTHR33318:SF16">
    <property type="entry name" value="FK506-BINDING NUCLEAR-LIKE PROTEIN"/>
    <property type="match status" value="1"/>
</dbReference>
<evidence type="ECO:0000313" key="2">
    <source>
        <dbReference type="EMBL" id="KAJ7979812.1"/>
    </source>
</evidence>
<feature type="region of interest" description="Disordered" evidence="1">
    <location>
        <begin position="94"/>
        <end position="120"/>
    </location>
</feature>
<reference evidence="2" key="1">
    <citation type="journal article" date="2023" name="Science">
        <title>Elucidation of the pathway for biosynthesis of saponin adjuvants from the soapbark tree.</title>
        <authorList>
            <person name="Reed J."/>
            <person name="Orme A."/>
            <person name="El-Demerdash A."/>
            <person name="Owen C."/>
            <person name="Martin L.B.B."/>
            <person name="Misra R.C."/>
            <person name="Kikuchi S."/>
            <person name="Rejzek M."/>
            <person name="Martin A.C."/>
            <person name="Harkess A."/>
            <person name="Leebens-Mack J."/>
            <person name="Louveau T."/>
            <person name="Stephenson M.J."/>
            <person name="Osbourn A."/>
        </authorList>
    </citation>
    <scope>NUCLEOTIDE SEQUENCE</scope>
    <source>
        <strain evidence="2">S10</strain>
    </source>
</reference>
<dbReference type="GO" id="GO:0007142">
    <property type="term" value="P:male meiosis II"/>
    <property type="evidence" value="ECO:0007669"/>
    <property type="project" value="InterPro"/>
</dbReference>
<gene>
    <name evidence="2" type="ORF">O6P43_003169</name>
</gene>